<dbReference type="InterPro" id="IPR021215">
    <property type="entry name" value="DUF2752"/>
</dbReference>
<evidence type="ECO:0000313" key="4">
    <source>
        <dbReference type="Proteomes" id="UP000602395"/>
    </source>
</evidence>
<evidence type="ECO:0000256" key="1">
    <source>
        <dbReference type="SAM" id="MobiDB-lite"/>
    </source>
</evidence>
<dbReference type="Proteomes" id="UP000602395">
    <property type="component" value="Unassembled WGS sequence"/>
</dbReference>
<name>A0ABR7W6U6_9ACTN</name>
<evidence type="ECO:0000256" key="2">
    <source>
        <dbReference type="SAM" id="Phobius"/>
    </source>
</evidence>
<sequence length="172" mass="17282">MTMPSRSIYAGRVSTGEHATVRPSGSAGPGRPGAGGRLTVAAVGAAGFTALGLATVLGPQVVDRGPTLCPFLRITGLPCPACGLTRSWVALGHGDLASAFSFNAFGPLSMVVVTVVTVVAIGSLVTGRPALTRLQRTLTSPVALAVLVVWLGYGIARAVDAGFGWGVFPAIA</sequence>
<feature type="transmembrane region" description="Helical" evidence="2">
    <location>
        <begin position="104"/>
        <end position="126"/>
    </location>
</feature>
<proteinExistence type="predicted"/>
<dbReference type="Pfam" id="PF10825">
    <property type="entry name" value="DUF2752"/>
    <property type="match status" value="1"/>
</dbReference>
<feature type="transmembrane region" description="Helical" evidence="2">
    <location>
        <begin position="38"/>
        <end position="58"/>
    </location>
</feature>
<keyword evidence="2" id="KW-0812">Transmembrane</keyword>
<keyword evidence="4" id="KW-1185">Reference proteome</keyword>
<reference evidence="3 4" key="1">
    <citation type="submission" date="2020-09" db="EMBL/GenBank/DDBJ databases">
        <title>Novel species in genus Gordonia.</title>
        <authorList>
            <person name="Zhang G."/>
        </authorList>
    </citation>
    <scope>NUCLEOTIDE SEQUENCE [LARGE SCALE GENOMIC DNA]</scope>
    <source>
        <strain evidence="3 4">ON-33</strain>
    </source>
</reference>
<gene>
    <name evidence="3" type="ORF">IDF66_03060</name>
</gene>
<comment type="caution">
    <text evidence="3">The sequence shown here is derived from an EMBL/GenBank/DDBJ whole genome shotgun (WGS) entry which is preliminary data.</text>
</comment>
<protein>
    <submittedName>
        <fullName evidence="3">DUF2752 domain-containing protein</fullName>
    </submittedName>
</protein>
<feature type="transmembrane region" description="Helical" evidence="2">
    <location>
        <begin position="138"/>
        <end position="156"/>
    </location>
</feature>
<feature type="region of interest" description="Disordered" evidence="1">
    <location>
        <begin position="14"/>
        <end position="33"/>
    </location>
</feature>
<evidence type="ECO:0000313" key="3">
    <source>
        <dbReference type="EMBL" id="MBD1318551.1"/>
    </source>
</evidence>
<keyword evidence="2" id="KW-1133">Transmembrane helix</keyword>
<keyword evidence="2" id="KW-0472">Membrane</keyword>
<accession>A0ABR7W6U6</accession>
<organism evidence="3 4">
    <name type="scientific">Gordonia hankookensis</name>
    <dbReference type="NCBI Taxonomy" id="589403"/>
    <lineage>
        <taxon>Bacteria</taxon>
        <taxon>Bacillati</taxon>
        <taxon>Actinomycetota</taxon>
        <taxon>Actinomycetes</taxon>
        <taxon>Mycobacteriales</taxon>
        <taxon>Gordoniaceae</taxon>
        <taxon>Gordonia</taxon>
    </lineage>
</organism>
<dbReference type="EMBL" id="JACWMS010000001">
    <property type="protein sequence ID" value="MBD1318551.1"/>
    <property type="molecule type" value="Genomic_DNA"/>
</dbReference>